<dbReference type="NCBIfam" id="NF004955">
    <property type="entry name" value="PRK06299.1-5"/>
    <property type="match status" value="1"/>
</dbReference>
<dbReference type="EMBL" id="UOEE01000259">
    <property type="protein sequence ID" value="VAV98215.1"/>
    <property type="molecule type" value="Genomic_DNA"/>
</dbReference>
<gene>
    <name evidence="9" type="ORF">MNBD_ALPHA06-335</name>
</gene>
<dbReference type="PRINTS" id="PR00681">
    <property type="entry name" value="RIBOSOMALS1"/>
</dbReference>
<dbReference type="CDD" id="cd05691">
    <property type="entry name" value="S1_RPS1_repeat_ec6"/>
    <property type="match status" value="1"/>
</dbReference>
<name>A0A3B0STS9_9ZZZZ</name>
<dbReference type="PROSITE" id="PS50126">
    <property type="entry name" value="S1"/>
    <property type="match status" value="6"/>
</dbReference>
<dbReference type="SMART" id="SM00316">
    <property type="entry name" value="S1"/>
    <property type="match status" value="6"/>
</dbReference>
<dbReference type="InterPro" id="IPR035104">
    <property type="entry name" value="Ribosomal_protein_S1-like"/>
</dbReference>
<feature type="domain" description="S1 motif" evidence="8">
    <location>
        <begin position="232"/>
        <end position="300"/>
    </location>
</feature>
<accession>A0A3B0STS9</accession>
<proteinExistence type="inferred from homology"/>
<comment type="similarity">
    <text evidence="1">Belongs to the bacterial ribosomal protein bS1 family.</text>
</comment>
<evidence type="ECO:0000256" key="3">
    <source>
        <dbReference type="ARBA" id="ARBA00022884"/>
    </source>
</evidence>
<dbReference type="CDD" id="cd04465">
    <property type="entry name" value="S1_RPS1_repeat_ec2_hs2"/>
    <property type="match status" value="1"/>
</dbReference>
<keyword evidence="4 9" id="KW-0689">Ribosomal protein</keyword>
<protein>
    <recommendedName>
        <fullName evidence="6">Small ribosomal subunit protein bS1</fullName>
    </recommendedName>
    <alternativeName>
        <fullName evidence="7">30S ribosomal protein S1</fullName>
    </alternativeName>
</protein>
<evidence type="ECO:0000256" key="4">
    <source>
        <dbReference type="ARBA" id="ARBA00022980"/>
    </source>
</evidence>
<feature type="domain" description="S1 motif" evidence="8">
    <location>
        <begin position="404"/>
        <end position="474"/>
    </location>
</feature>
<dbReference type="NCBIfam" id="NF004952">
    <property type="entry name" value="PRK06299.1-2"/>
    <property type="match status" value="1"/>
</dbReference>
<dbReference type="InterPro" id="IPR003029">
    <property type="entry name" value="S1_domain"/>
</dbReference>
<dbReference type="AlphaFoldDB" id="A0A3B0STS9"/>
<sequence length="599" mass="64914">MSPPVATGWPSLYVLKEYLQMTTATETSIDTAANTADSMNPTTDDFAAMLDASMAGHDVLEGRVVSGLVTAIENEFVIVDVGLKTEGRIPMREFSKEEAEKVAVGGHVDVFVDRVENALGDAVLSRDKARREEAWDRIEKSFAKEEPVDGAIVGRVKGGFTVDLGGASAFLPGSQVDVRPVRDLGPLMGLSQPFAVLKMDRPRGNIVVSRRAIMEESRAEQRAELIGQLHEGEVREGVVKNITDYGAFVDLGGIDGLLHVTDMSWRRVNHPSQVLNVGDTVKVQVVKINPDSQRISLGMKQLEADPWEGVADKYPLEAKFTGRVTNITEYGAFVELEAGIEGLVHVSEMSWTKKNVHPGKIVATSQEVQVIVLEVDPEKRRISLGIKQCADNPWSSFAVENPIGSTVTGEVRNITEFGLFVGLDGMIDGMVHLSDLDWNRSGDEALADFKKGDTVSAKVLDIDADKERVSLGIKQLEKDPSDGSAFSRGQAITCVVSEVTTGGIEVTLGDDNKVKAFIRKSDLSRDRSEQRPDRFAVGDKVDAKITSVDKKSGRLSLSIKALEMAQEKEAIEQYGSSDSGASLGDILGEALKGASDKKE</sequence>
<keyword evidence="2" id="KW-0677">Repeat</keyword>
<keyword evidence="5" id="KW-0687">Ribonucleoprotein</keyword>
<dbReference type="CDD" id="cd05688">
    <property type="entry name" value="S1_RPS1_repeat_ec3"/>
    <property type="match status" value="1"/>
</dbReference>
<feature type="domain" description="S1 motif" evidence="8">
    <location>
        <begin position="145"/>
        <end position="211"/>
    </location>
</feature>
<dbReference type="PANTHER" id="PTHR10724:SF7">
    <property type="entry name" value="SMALL RIBOSOMAL SUBUNIT PROTEIN BS1C"/>
    <property type="match status" value="1"/>
</dbReference>
<reference evidence="9" key="1">
    <citation type="submission" date="2018-06" db="EMBL/GenBank/DDBJ databases">
        <authorList>
            <person name="Zhirakovskaya E."/>
        </authorList>
    </citation>
    <scope>NUCLEOTIDE SEQUENCE</scope>
</reference>
<evidence type="ECO:0000256" key="1">
    <source>
        <dbReference type="ARBA" id="ARBA00006767"/>
    </source>
</evidence>
<dbReference type="PANTHER" id="PTHR10724">
    <property type="entry name" value="30S RIBOSOMAL PROTEIN S1"/>
    <property type="match status" value="1"/>
</dbReference>
<evidence type="ECO:0000256" key="7">
    <source>
        <dbReference type="ARBA" id="ARBA00035517"/>
    </source>
</evidence>
<dbReference type="GO" id="GO:0022627">
    <property type="term" value="C:cytosolic small ribosomal subunit"/>
    <property type="evidence" value="ECO:0007669"/>
    <property type="project" value="TreeGrafter"/>
</dbReference>
<evidence type="ECO:0000313" key="9">
    <source>
        <dbReference type="EMBL" id="VAV98215.1"/>
    </source>
</evidence>
<dbReference type="InterPro" id="IPR012340">
    <property type="entry name" value="NA-bd_OB-fold"/>
</dbReference>
<evidence type="ECO:0000256" key="2">
    <source>
        <dbReference type="ARBA" id="ARBA00022737"/>
    </source>
</evidence>
<dbReference type="Gene3D" id="2.40.50.140">
    <property type="entry name" value="Nucleic acid-binding proteins"/>
    <property type="match status" value="5"/>
</dbReference>
<feature type="domain" description="S1 motif" evidence="8">
    <location>
        <begin position="62"/>
        <end position="127"/>
    </location>
</feature>
<evidence type="ECO:0000259" key="8">
    <source>
        <dbReference type="PROSITE" id="PS50126"/>
    </source>
</evidence>
<dbReference type="PIRSF" id="PIRSF002111">
    <property type="entry name" value="RpsA"/>
    <property type="match status" value="1"/>
</dbReference>
<dbReference type="FunFam" id="2.40.50.140:FF:000011">
    <property type="entry name" value="30S ribosomal protein S1"/>
    <property type="match status" value="1"/>
</dbReference>
<dbReference type="NCBIfam" id="TIGR00717">
    <property type="entry name" value="rpsA"/>
    <property type="match status" value="1"/>
</dbReference>
<dbReference type="SUPFAM" id="SSF50249">
    <property type="entry name" value="Nucleic acid-binding proteins"/>
    <property type="match status" value="6"/>
</dbReference>
<dbReference type="InterPro" id="IPR000110">
    <property type="entry name" value="Ribosomal_bS1"/>
</dbReference>
<evidence type="ECO:0000256" key="6">
    <source>
        <dbReference type="ARBA" id="ARBA00035293"/>
    </source>
</evidence>
<organism evidence="9">
    <name type="scientific">hydrothermal vent metagenome</name>
    <dbReference type="NCBI Taxonomy" id="652676"/>
    <lineage>
        <taxon>unclassified sequences</taxon>
        <taxon>metagenomes</taxon>
        <taxon>ecological metagenomes</taxon>
    </lineage>
</organism>
<evidence type="ECO:0000256" key="5">
    <source>
        <dbReference type="ARBA" id="ARBA00023274"/>
    </source>
</evidence>
<dbReference type="InterPro" id="IPR050437">
    <property type="entry name" value="Ribos_protein_bS1-like"/>
</dbReference>
<dbReference type="GO" id="GO:0003735">
    <property type="term" value="F:structural constituent of ribosome"/>
    <property type="evidence" value="ECO:0007669"/>
    <property type="project" value="InterPro"/>
</dbReference>
<dbReference type="FunFam" id="2.40.50.140:FF:000018">
    <property type="entry name" value="30S ribosomal protein S1"/>
    <property type="match status" value="1"/>
</dbReference>
<dbReference type="Pfam" id="PF00575">
    <property type="entry name" value="S1"/>
    <property type="match status" value="6"/>
</dbReference>
<dbReference type="CDD" id="cd05687">
    <property type="entry name" value="S1_RPS1_repeat_ec1_hs1"/>
    <property type="match status" value="1"/>
</dbReference>
<keyword evidence="3" id="KW-0694">RNA-binding</keyword>
<dbReference type="GO" id="GO:0003729">
    <property type="term" value="F:mRNA binding"/>
    <property type="evidence" value="ECO:0007669"/>
    <property type="project" value="TreeGrafter"/>
</dbReference>
<feature type="domain" description="S1 motif" evidence="8">
    <location>
        <begin position="317"/>
        <end position="387"/>
    </location>
</feature>
<dbReference type="GO" id="GO:0006412">
    <property type="term" value="P:translation"/>
    <property type="evidence" value="ECO:0007669"/>
    <property type="project" value="InterPro"/>
</dbReference>
<feature type="domain" description="S1 motif" evidence="8">
    <location>
        <begin position="489"/>
        <end position="560"/>
    </location>
</feature>